<dbReference type="InterPro" id="IPR007322">
    <property type="entry name" value="RNA_pol_bunyavir"/>
</dbReference>
<proteinExistence type="predicted"/>
<dbReference type="PROSITE" id="PS50525">
    <property type="entry name" value="RDRP_SSRNA_NEG_SEG"/>
    <property type="match status" value="1"/>
</dbReference>
<protein>
    <recommendedName>
        <fullName evidence="2">RNA-directed RNA polymerase L</fullName>
        <ecNumber evidence="1">2.7.7.48</ecNumber>
    </recommendedName>
    <alternativeName>
        <fullName evidence="4">Large structural protein</fullName>
    </alternativeName>
    <alternativeName>
        <fullName evidence="6">Replicase</fullName>
    </alternativeName>
    <alternativeName>
        <fullName evidence="5">Transcriptase</fullName>
    </alternativeName>
</protein>
<accession>A0A7D7J441</accession>
<evidence type="ECO:0000256" key="2">
    <source>
        <dbReference type="ARBA" id="ARBA00018602"/>
    </source>
</evidence>
<dbReference type="GO" id="GO:0039694">
    <property type="term" value="P:viral RNA genome replication"/>
    <property type="evidence" value="ECO:0007669"/>
    <property type="project" value="InterPro"/>
</dbReference>
<evidence type="ECO:0000259" key="8">
    <source>
        <dbReference type="PROSITE" id="PS50525"/>
    </source>
</evidence>
<evidence type="ECO:0000256" key="6">
    <source>
        <dbReference type="ARBA" id="ARBA00031012"/>
    </source>
</evidence>
<evidence type="ECO:0000256" key="5">
    <source>
        <dbReference type="ARBA" id="ARBA00030436"/>
    </source>
</evidence>
<organism evidence="9">
    <name type="scientific">Coleopteran hanta-related virus OKIAV221</name>
    <dbReference type="NCBI Taxonomy" id="2746358"/>
    <lineage>
        <taxon>Viruses</taxon>
        <taxon>Riboviria</taxon>
        <taxon>Orthornavirae</taxon>
        <taxon>Negarnaviricota</taxon>
        <taxon>Polyploviricotina</taxon>
        <taxon>Bunyaviricetes</taxon>
        <taxon>Elliovirales</taxon>
        <taxon>Hantaviridae</taxon>
    </lineage>
</organism>
<dbReference type="GO" id="GO:0003968">
    <property type="term" value="F:RNA-directed RNA polymerase activity"/>
    <property type="evidence" value="ECO:0007669"/>
    <property type="project" value="UniProtKB-KW"/>
</dbReference>
<keyword evidence="3" id="KW-0808">Transferase</keyword>
<sequence length="2413" mass="279119">MNSERYDKAYDSLADEFNRLRLEINDNVNFKNGEYLANCEDQLYHIRHNAICVTLGERLEVATDEASMRSTILGSDICSSLPKHIIDEIARIDIDERHHLNRTPDMVKIEKTVRSGYPRYDITWYEVTVVNKHAKETAMQVKFEKYRPGIRYLSNLFKAARLNCDMHLRAYVFSNDLSDWDFVMREHATSNKALESQCYNLCQNCNNFLYDVRKHVDNLNSVEAQKYVSILTRKRIIGSIDPFPNLNFNFDEMKRVIDSMPRTTPEMDDYQEKDVQDLVNEITDHIRENWKDVPQPFKKPNIRNVKKSFLLIEEMTSNEGFKHVSFDERSPTFHFLFLEDDIGPHKKDFLSSFQWVCEKFSETYVDDANILLTAAKEIFNMANLNEKFDNEIFNLKGTYMGDWKSDKKNLDKVLEPKTFHKKVVRLDHRQALNELVGINQKKNLKAQRDTLVAEGEYRKMKAMNLQDRGLKTMCLSEVKSQITWLNSLAEGKVKKIGNISPGRSADELFNHYLDYMSNMKAEKLSEYIRRVSEQVIFKSNSAGRGYHIIYTGNRRSWIILLPGGDVSHRDGEIRFFNLIVSDSYHESKFGRRSIFNNMSIKETAVGREQNFHASRWMSLNRNRWEHLSTVDPAPFVALLMTKSNMRFNEVPENFKELIFAYYYAAFGAQAKLSGLVDHFRYMIPGALAEKSALEKYVTEKLSPIFKTSGQVWLYEKLKTTTLKYLLQGRDLRMNQGIEIVDDAVTEETAGVTGALSSLFMKNVTWLKREVAMAEVYMAFHLTGKGYHNKFYRDINFLKTVMGNEVDFIENVKPLMKDGWDVNGVPLNEAGLIHKMERGGLWCKEAVMLSAKLSTQPAVVQPSTFKENVDRQNLTGNMLNEPKLTSTRSSLNSDKAVGKVYIYPPSQTVLQTTLDSISEEVADMKDFFKFNFANRVSNCFDDAYLTVFREGNTNTSEEEIRSIVDEVMTEYSDSMSKISNSQVPGKFFIKPFSYSDIFDTMNERLKHITDPRHIRIVMERFSQNMDMTRRPHVYKFLKEPSLLGGTMREKMSSISYSQQVEVWKAFKQLVRDEVNINLQECIEEWENSRLEKKNEKVHRFLTEESVLPNNSVLYHCLKNIDTVPECKIVPKGQRTEVDREIFVQNRSRYVYFVMEHIFQAICEMNPTEAITIPGDEKMVSLQKMFVRALKWKKNAAFHLDSKGKKVQEKRNIRFITGDLTKFSNHDTDQRLAAFANFASKGMSSKVGELLKQITRIPSSKIVYAPAGLCKGSLPSGDPSYEYFLKTGSTFPKFYSQNCNWFQGMRNFQSSCAHVGVGKTIAKVFENLSGDLYYDFLVHSDDFAAVIGYVEYTKFDAVTRGDDFWLYKANVSTDELEDFLIRVVKMVYNLNNLRISEKKSSISKNTVEFVSYINVGGSVYLGHEKHLFSMFSEKTGKGPRSDLTSLISQAYGALSKGSPSFVVDAIMDRALERLRHDYSMADGMIFDPVKYFEVDRDSLPLCFLPDLSRTALEYCLSKPTLHEVFLIKNYDFKRLHGDLTEKDMNAIKLLFVMSKFLMGKTNNVEIENIDIRDSSLIGDIRFKGKNDPEIREKLGMTKWLDEDILRLIAILDESTAVASPRDLLMSLVMNHLKLFSNDVVAGLSSRNKLQLMRLKADFKNKEYCALPCMSTYTTLREVYHMIKKFMTLTTNEEALKGLEHMSKSIDTVKNPDIAKMKFFIETTYRMSSRRVPTSKTIVKSPRTDIYKNFHNRTKDVIYYTLFKHRFDIENVTPVVTALLQTDSVSLMNFLHRFGYFDDLLPQEKRAILSDFVKNSPDIERSMVFVSSLMRGIPSVNLFLRHMLTNNLHPEFRMIMDTSNAGHLASKIMDQPLRVTKEVEMFLEELSVATALQIKNKDLNLKVQVPYIDDDCTLMPVKEALKRLRLEYAGYLGKMRTRCKRMYAFMSYHHLNDLLPMEECSKDDFFLKFVPEEQQYRKADPFKNIKVLVIRDDARIAFDFDSNSNLTVYTNWRDNKTVSAHARFFWRYTSRGGFNLDNYKYDMKGFSDYSSFLVGREGTYDVLHKAAITEEFANVIGRINVGNDGEKIIPKLTVDPNELMYEYCGKNSGSIAFRFLSFQTMSYKVELDDTYADTDYLSAFRDGIIDAYLRRKTEFISEPYLYFKPGPLPNDLYDAACTILERLTRWYRRLDNLIIKDSNEIPLSEKYVDISSRLLKDIEVEEDFDDDYFANLAEDEGPGNPISSGSESDSRSSSPSRSIFSGRAEDDDQIFITDKKHVEGRMLRTAGYDLSSLRDWLILNHFGNGRCGLSLVMVGMVLDEQIGEYDGVEIRRPDFNARINDSSYPETTIKELLYSREVLEYFMSNAQLDEIPNSRAEVNKMIREVRILKQDYGIPEQIQTVVDSILRLVDVYIPTD</sequence>
<reference evidence="9" key="1">
    <citation type="journal article" date="2019" name="PLoS Pathog.">
        <title>Re-assessing the diversity of negative strand RNA viruses in insects.</title>
        <authorList>
            <person name="Kafer S."/>
            <person name="Paraskevopoulou S."/>
            <person name="Zirkel F."/>
            <person name="Wieseke N."/>
            <person name="Donath A."/>
            <person name="Petersen M."/>
            <person name="Jones T.C."/>
            <person name="Liu S."/>
            <person name="Zhou X."/>
            <person name="Middendorf M."/>
            <person name="Junglen S."/>
            <person name="Misof B."/>
            <person name="Drosten C."/>
        </authorList>
    </citation>
    <scope>NUCLEOTIDE SEQUENCE</scope>
    <source>
        <strain evidence="9">OKIAV221</strain>
    </source>
</reference>
<dbReference type="EC" id="2.7.7.48" evidence="1"/>
<dbReference type="Pfam" id="PF04196">
    <property type="entry name" value="Bunya_RdRp"/>
    <property type="match status" value="2"/>
</dbReference>
<reference evidence="9" key="2">
    <citation type="submission" date="2020-03" db="EMBL/GenBank/DDBJ databases">
        <authorList>
            <person name="Kafer S."/>
            <person name="Paraskevopoulou S."/>
            <person name="Zirkel F."/>
            <person name="Wieseke N."/>
            <person name="Donath A."/>
            <person name="Petersen M."/>
            <person name="Jones T.C."/>
            <person name="Liu S."/>
            <person name="Zhou X."/>
            <person name="Middendorf M."/>
            <person name="Junglen S."/>
            <person name="Misof B."/>
            <person name="Drosten C."/>
        </authorList>
    </citation>
    <scope>NUCLEOTIDE SEQUENCE</scope>
    <source>
        <strain evidence="9">OKIAV221</strain>
    </source>
</reference>
<feature type="compositionally biased region" description="Low complexity" evidence="7">
    <location>
        <begin position="2238"/>
        <end position="2258"/>
    </location>
</feature>
<feature type="domain" description="RdRp catalytic" evidence="8">
    <location>
        <begin position="1201"/>
        <end position="1385"/>
    </location>
</feature>
<feature type="region of interest" description="Disordered" evidence="7">
    <location>
        <begin position="2232"/>
        <end position="2258"/>
    </location>
</feature>
<evidence type="ECO:0000256" key="1">
    <source>
        <dbReference type="ARBA" id="ARBA00012494"/>
    </source>
</evidence>
<evidence type="ECO:0000256" key="4">
    <source>
        <dbReference type="ARBA" id="ARBA00030285"/>
    </source>
</evidence>
<name>A0A7D7J441_9VIRU</name>
<evidence type="ECO:0000256" key="7">
    <source>
        <dbReference type="SAM" id="MobiDB-lite"/>
    </source>
</evidence>
<keyword evidence="9" id="KW-0696">RNA-directed RNA polymerase</keyword>
<evidence type="ECO:0000256" key="3">
    <source>
        <dbReference type="ARBA" id="ARBA00022679"/>
    </source>
</evidence>
<dbReference type="GO" id="GO:0006351">
    <property type="term" value="P:DNA-templated transcription"/>
    <property type="evidence" value="ECO:0007669"/>
    <property type="project" value="InterPro"/>
</dbReference>
<keyword evidence="9" id="KW-0548">Nucleotidyltransferase</keyword>
<dbReference type="EMBL" id="MT153497">
    <property type="protein sequence ID" value="QMP82286.1"/>
    <property type="molecule type" value="Viral_cRNA"/>
</dbReference>
<dbReference type="InterPro" id="IPR007099">
    <property type="entry name" value="RNA-dir_pol_NSvirus"/>
</dbReference>
<evidence type="ECO:0000313" key="9">
    <source>
        <dbReference type="EMBL" id="QMP82286.1"/>
    </source>
</evidence>